<gene>
    <name evidence="4" type="ORF">ThidrDRAFT_0695</name>
</gene>
<dbReference type="STRING" id="765913.ThidrDRAFT_0695"/>
<dbReference type="NCBIfam" id="TIGR03032">
    <property type="entry name" value="TIGR03032 family protein"/>
    <property type="match status" value="1"/>
</dbReference>
<evidence type="ECO:0000313" key="5">
    <source>
        <dbReference type="Proteomes" id="UP000004200"/>
    </source>
</evidence>
<dbReference type="eggNOG" id="COG0456">
    <property type="taxonomic scope" value="Bacteria"/>
</dbReference>
<evidence type="ECO:0000259" key="2">
    <source>
        <dbReference type="Pfam" id="PF00583"/>
    </source>
</evidence>
<organism evidence="4 5">
    <name type="scientific">Thiorhodococcus drewsii AZ1</name>
    <dbReference type="NCBI Taxonomy" id="765913"/>
    <lineage>
        <taxon>Bacteria</taxon>
        <taxon>Pseudomonadati</taxon>
        <taxon>Pseudomonadota</taxon>
        <taxon>Gammaproteobacteria</taxon>
        <taxon>Chromatiales</taxon>
        <taxon>Chromatiaceae</taxon>
        <taxon>Thiorhodococcus</taxon>
    </lineage>
</organism>
<dbReference type="InterPro" id="IPR016181">
    <property type="entry name" value="Acyl_CoA_acyltransferase"/>
</dbReference>
<dbReference type="Gene3D" id="3.40.630.30">
    <property type="match status" value="1"/>
</dbReference>
<dbReference type="AlphaFoldDB" id="G2DXG8"/>
<dbReference type="EMBL" id="AFWT01000004">
    <property type="protein sequence ID" value="EGV33017.1"/>
    <property type="molecule type" value="Genomic_DNA"/>
</dbReference>
<dbReference type="PATRIC" id="fig|765913.3.peg.707"/>
<dbReference type="Pfam" id="PF00583">
    <property type="entry name" value="Acetyltransf_1"/>
    <property type="match status" value="1"/>
</dbReference>
<protein>
    <submittedName>
        <fullName evidence="4">Uncharacterized protein</fullName>
    </submittedName>
</protein>
<dbReference type="GO" id="GO:0016747">
    <property type="term" value="F:acyltransferase activity, transferring groups other than amino-acyl groups"/>
    <property type="evidence" value="ECO:0007669"/>
    <property type="project" value="InterPro"/>
</dbReference>
<evidence type="ECO:0000313" key="4">
    <source>
        <dbReference type="EMBL" id="EGV33017.1"/>
    </source>
</evidence>
<evidence type="ECO:0000259" key="3">
    <source>
        <dbReference type="Pfam" id="PF16261"/>
    </source>
</evidence>
<feature type="domain" description="N-acetyltransferase" evidence="2">
    <location>
        <begin position="397"/>
        <end position="464"/>
    </location>
</feature>
<name>G2DXG8_9GAMM</name>
<dbReference type="OrthoDB" id="238183at2"/>
<keyword evidence="5" id="KW-1185">Reference proteome</keyword>
<sequence>MSAPRLEIQTSPGLWNWLAEHNVSLALTTYQSNRLILIGRSAEGERLALQERLFDKPMGLCLHEDRLTLSTRYQLWELANRLPPGHTHEGGDRLYVPSRSWITGDLNVHELAIDRNGRLLFVNTDFSCLATLDPEHSFAPLWRPPFIKTLVAEDRCHLNGLALQDGVPTWMSACSRTDTAAGWRHHRHDGGIVLNIPENAIVATGLSMPHSPRWYRERLWLLNSGSGELGYLDGERFVPVAYGPGFARGLDFVGDFALIGLSQLRSASFGGLALERRLAADGRQAQCGLLVVDLNTGAVVHWLRFATLIEELFDLIVLPGIRQPRALGLQDDAIERLVSFPGSDGLVITKPTAARPARGPAAPVAGLPRLDPNTVKYQRVYHLTPENLKRYDALTTPRLSQRWASQPQRGELIGLSAALDGTMIGFAVAEQWQTPDGELRAELLSLHVSSIYRRLGIAERLRHELQRVTAAPLALSPPPDDQPSPEEIAP</sequence>
<proteinExistence type="predicted"/>
<accession>G2DXG8</accession>
<dbReference type="Proteomes" id="UP000004200">
    <property type="component" value="Unassembled WGS sequence"/>
</dbReference>
<dbReference type="SUPFAM" id="SSF63825">
    <property type="entry name" value="YWTD domain"/>
    <property type="match status" value="1"/>
</dbReference>
<evidence type="ECO:0000256" key="1">
    <source>
        <dbReference type="SAM" id="MobiDB-lite"/>
    </source>
</evidence>
<dbReference type="RefSeq" id="WP_007039411.1">
    <property type="nucleotide sequence ID" value="NZ_AFWT01000004.1"/>
</dbReference>
<comment type="caution">
    <text evidence="4">The sequence shown here is derived from an EMBL/GenBank/DDBJ whole genome shotgun (WGS) entry which is preliminary data.</text>
</comment>
<dbReference type="InterPro" id="IPR000182">
    <property type="entry name" value="GNAT_dom"/>
</dbReference>
<reference evidence="4 5" key="1">
    <citation type="submission" date="2011-06" db="EMBL/GenBank/DDBJ databases">
        <title>The draft genome of Thiorhodococcus drewsii AZ1.</title>
        <authorList>
            <consortium name="US DOE Joint Genome Institute (JGI-PGF)"/>
            <person name="Lucas S."/>
            <person name="Han J."/>
            <person name="Lapidus A."/>
            <person name="Cheng J.-F."/>
            <person name="Goodwin L."/>
            <person name="Pitluck S."/>
            <person name="Peters L."/>
            <person name="Land M.L."/>
            <person name="Hauser L."/>
            <person name="Vogl K."/>
            <person name="Liu Z."/>
            <person name="Imhoff J."/>
            <person name="Thiel V."/>
            <person name="Frigaard N.-U."/>
            <person name="Bryant D.A."/>
            <person name="Woyke T.J."/>
        </authorList>
    </citation>
    <scope>NUCLEOTIDE SEQUENCE [LARGE SCALE GENOMIC DNA]</scope>
    <source>
        <strain evidence="4 5">AZ1</strain>
    </source>
</reference>
<feature type="domain" description="Conserved hypothetical protein CHP03032" evidence="3">
    <location>
        <begin position="14"/>
        <end position="327"/>
    </location>
</feature>
<dbReference type="Pfam" id="PF16261">
    <property type="entry name" value="DUF4915"/>
    <property type="match status" value="1"/>
</dbReference>
<feature type="region of interest" description="Disordered" evidence="1">
    <location>
        <begin position="471"/>
        <end position="490"/>
    </location>
</feature>
<dbReference type="SUPFAM" id="SSF55729">
    <property type="entry name" value="Acyl-CoA N-acyltransferases (Nat)"/>
    <property type="match status" value="1"/>
</dbReference>
<dbReference type="InterPro" id="IPR017481">
    <property type="entry name" value="CHP03032"/>
</dbReference>